<proteinExistence type="predicted"/>
<protein>
    <submittedName>
        <fullName evidence="1">Uncharacterized protein</fullName>
    </submittedName>
</protein>
<comment type="caution">
    <text evidence="1">The sequence shown here is derived from an EMBL/GenBank/DDBJ whole genome shotgun (WGS) entry which is preliminary data.</text>
</comment>
<name>A0A397H7G5_9GLOM</name>
<dbReference type="Proteomes" id="UP000266861">
    <property type="component" value="Unassembled WGS sequence"/>
</dbReference>
<reference evidence="1 2" key="1">
    <citation type="submission" date="2018-08" db="EMBL/GenBank/DDBJ databases">
        <title>Genome and evolution of the arbuscular mycorrhizal fungus Diversispora epigaea (formerly Glomus versiforme) and its bacterial endosymbionts.</title>
        <authorList>
            <person name="Sun X."/>
            <person name="Fei Z."/>
            <person name="Harrison M."/>
        </authorList>
    </citation>
    <scope>NUCLEOTIDE SEQUENCE [LARGE SCALE GENOMIC DNA]</scope>
    <source>
        <strain evidence="1 2">IT104</strain>
    </source>
</reference>
<evidence type="ECO:0000313" key="2">
    <source>
        <dbReference type="Proteomes" id="UP000266861"/>
    </source>
</evidence>
<evidence type="ECO:0000313" key="1">
    <source>
        <dbReference type="EMBL" id="RHZ58589.1"/>
    </source>
</evidence>
<organism evidence="1 2">
    <name type="scientific">Diversispora epigaea</name>
    <dbReference type="NCBI Taxonomy" id="1348612"/>
    <lineage>
        <taxon>Eukaryota</taxon>
        <taxon>Fungi</taxon>
        <taxon>Fungi incertae sedis</taxon>
        <taxon>Mucoromycota</taxon>
        <taxon>Glomeromycotina</taxon>
        <taxon>Glomeromycetes</taxon>
        <taxon>Diversisporales</taxon>
        <taxon>Diversisporaceae</taxon>
        <taxon>Diversispora</taxon>
    </lineage>
</organism>
<accession>A0A397H7G5</accession>
<keyword evidence="2" id="KW-1185">Reference proteome</keyword>
<dbReference type="EMBL" id="PQFF01000335">
    <property type="protein sequence ID" value="RHZ58589.1"/>
    <property type="molecule type" value="Genomic_DNA"/>
</dbReference>
<sequence length="84" mass="9886">MNKLIQKKFSLSINLQKIKIKKKERFKITNSNLMESLALKQKKIYSLKTKMSSLAKKKKKSIEKKEIDDLILNQLFFITALQIT</sequence>
<gene>
    <name evidence="1" type="ORF">Glove_372g132</name>
</gene>
<dbReference type="AlphaFoldDB" id="A0A397H7G5"/>